<organism evidence="1 2">
    <name type="scientific">Mesobacillus subterraneus</name>
    <dbReference type="NCBI Taxonomy" id="285983"/>
    <lineage>
        <taxon>Bacteria</taxon>
        <taxon>Bacillati</taxon>
        <taxon>Bacillota</taxon>
        <taxon>Bacilli</taxon>
        <taxon>Bacillales</taxon>
        <taxon>Bacillaceae</taxon>
        <taxon>Mesobacillus</taxon>
    </lineage>
</organism>
<dbReference type="EMBL" id="JXIQ01000009">
    <property type="protein sequence ID" value="KIY23816.1"/>
    <property type="molecule type" value="Genomic_DNA"/>
</dbReference>
<gene>
    <name evidence="1" type="ORF">UB32_00825</name>
</gene>
<dbReference type="OrthoDB" id="2965347at2"/>
<proteinExistence type="predicted"/>
<dbReference type="AlphaFoldDB" id="A0A0D6ZFH0"/>
<dbReference type="PATRIC" id="fig|285983.3.peg.4052"/>
<protein>
    <submittedName>
        <fullName evidence="1">Uncharacterized protein</fullName>
    </submittedName>
</protein>
<keyword evidence="2" id="KW-1185">Reference proteome</keyword>
<accession>A0A0D6ZFH0</accession>
<dbReference type="Proteomes" id="UP000032512">
    <property type="component" value="Unassembled WGS sequence"/>
</dbReference>
<reference evidence="1 2" key="1">
    <citation type="submission" date="2015-01" db="EMBL/GenBank/DDBJ databases">
        <title>Draft genome sequences of the supercritical CO2 tolerant bacteria Bacillus subterraneus MITOT1 and Bacillus cereus MIT0214.</title>
        <authorList>
            <person name="Peet K.C."/>
            <person name="Thompson J.R."/>
        </authorList>
    </citation>
    <scope>NUCLEOTIDE SEQUENCE [LARGE SCALE GENOMIC DNA]</scope>
    <source>
        <strain evidence="1 2">MITOT1</strain>
    </source>
</reference>
<comment type="caution">
    <text evidence="1">The sequence shown here is derived from an EMBL/GenBank/DDBJ whole genome shotgun (WGS) entry which is preliminary data.</text>
</comment>
<evidence type="ECO:0000313" key="1">
    <source>
        <dbReference type="EMBL" id="KIY23816.1"/>
    </source>
</evidence>
<sequence length="153" mass="18679">MVFKDIERFHKNKRREEEIKREHLKNQFIECFFKINPPETIKRKVKASLNESYLPSFRCNYKLRSSLEEVDHEKYIEVINDKEENYLLVDFDFHNIKRELNDTSFLETSRLYKKFKKELGSDFQFEVEGRTEDGTISIQFCKVYKPLLSRFFN</sequence>
<evidence type="ECO:0000313" key="2">
    <source>
        <dbReference type="Proteomes" id="UP000032512"/>
    </source>
</evidence>
<dbReference type="RefSeq" id="WP_044390423.1">
    <property type="nucleotide sequence ID" value="NZ_JXIQ01000009.1"/>
</dbReference>
<name>A0A0D6ZFH0_9BACI</name>